<dbReference type="InterPro" id="IPR003965">
    <property type="entry name" value="Fatty_acid_synthase"/>
</dbReference>
<dbReference type="FunFam" id="3.90.25.70:FF:000001">
    <property type="entry name" value="Fatty acid synthase subunit alpha"/>
    <property type="match status" value="1"/>
</dbReference>
<keyword evidence="6" id="KW-1185">Reference proteome</keyword>
<dbReference type="InterPro" id="IPR040899">
    <property type="entry name" value="Fas_alpha_ACP"/>
</dbReference>
<dbReference type="InterPro" id="IPR041550">
    <property type="entry name" value="FASI_helical"/>
</dbReference>
<evidence type="ECO:0000313" key="5">
    <source>
        <dbReference type="EMBL" id="KAF9502982.1"/>
    </source>
</evidence>
<dbReference type="SMART" id="SM00827">
    <property type="entry name" value="PKS_AT"/>
    <property type="match status" value="1"/>
</dbReference>
<dbReference type="Gene3D" id="3.40.366.10">
    <property type="entry name" value="Malonyl-Coenzyme A Acyl Carrier Protein, domain 2"/>
    <property type="match status" value="1"/>
</dbReference>
<proteinExistence type="predicted"/>
<dbReference type="Gene3D" id="3.30.70.2430">
    <property type="match status" value="1"/>
</dbReference>
<evidence type="ECO:0000256" key="2">
    <source>
        <dbReference type="ARBA" id="ARBA00022553"/>
    </source>
</evidence>
<evidence type="ECO:0000256" key="3">
    <source>
        <dbReference type="ARBA" id="ARBA00022679"/>
    </source>
</evidence>
<evidence type="ECO:0000313" key="6">
    <source>
        <dbReference type="Proteomes" id="UP000886523"/>
    </source>
</evidence>
<dbReference type="GO" id="GO:0004312">
    <property type="term" value="F:fatty acid synthase activity"/>
    <property type="evidence" value="ECO:0007669"/>
    <property type="project" value="InterPro"/>
</dbReference>
<dbReference type="OrthoDB" id="4251012at2759"/>
<dbReference type="EMBL" id="MU129490">
    <property type="protein sequence ID" value="KAF9502982.1"/>
    <property type="molecule type" value="Genomic_DNA"/>
</dbReference>
<protein>
    <recommendedName>
        <fullName evidence="4">Malonyl-CoA:ACP transacylase (MAT) domain-containing protein</fullName>
    </recommendedName>
</protein>
<dbReference type="GO" id="GO:0008897">
    <property type="term" value="F:holo-[acyl-carrier-protein] synthase activity"/>
    <property type="evidence" value="ECO:0007669"/>
    <property type="project" value="InterPro"/>
</dbReference>
<accession>A0A9P6AC91</accession>
<dbReference type="PANTHER" id="PTHR10982">
    <property type="entry name" value="MALONYL COA-ACYL CARRIER PROTEIN TRANSACYLASE"/>
    <property type="match status" value="1"/>
</dbReference>
<dbReference type="Pfam" id="PF18314">
    <property type="entry name" value="FAS_I_H"/>
    <property type="match status" value="1"/>
</dbReference>
<dbReference type="SUPFAM" id="SSF52151">
    <property type="entry name" value="FabD/lysophospholipase-like"/>
    <property type="match status" value="1"/>
</dbReference>
<dbReference type="InterPro" id="IPR016035">
    <property type="entry name" value="Acyl_Trfase/lysoPLipase"/>
</dbReference>
<dbReference type="Gene3D" id="6.10.250.1930">
    <property type="match status" value="1"/>
</dbReference>
<comment type="caution">
    <text evidence="5">The sequence shown here is derived from an EMBL/GenBank/DDBJ whole genome shotgun (WGS) entry which is preliminary data.</text>
</comment>
<dbReference type="GO" id="GO:0005835">
    <property type="term" value="C:fatty acid synthase complex"/>
    <property type="evidence" value="ECO:0007669"/>
    <property type="project" value="InterPro"/>
</dbReference>
<dbReference type="InterPro" id="IPR014043">
    <property type="entry name" value="Acyl_transferase_dom"/>
</dbReference>
<dbReference type="Pfam" id="PF18325">
    <property type="entry name" value="Fas_alpha_ACP"/>
    <property type="match status" value="1"/>
</dbReference>
<dbReference type="Gene3D" id="3.40.50.720">
    <property type="entry name" value="NAD(P)-binding Rossmann-like Domain"/>
    <property type="match status" value="1"/>
</dbReference>
<dbReference type="InterPro" id="IPR001227">
    <property type="entry name" value="Ac_transferase_dom_sf"/>
</dbReference>
<dbReference type="Gene3D" id="6.10.140.1400">
    <property type="match status" value="1"/>
</dbReference>
<evidence type="ECO:0000256" key="1">
    <source>
        <dbReference type="ARBA" id="ARBA00022450"/>
    </source>
</evidence>
<gene>
    <name evidence="5" type="ORF">BS47DRAFT_1310401</name>
</gene>
<reference evidence="5" key="1">
    <citation type="journal article" date="2020" name="Nat. Commun.">
        <title>Large-scale genome sequencing of mycorrhizal fungi provides insights into the early evolution of symbiotic traits.</title>
        <authorList>
            <person name="Miyauchi S."/>
            <person name="Kiss E."/>
            <person name="Kuo A."/>
            <person name="Drula E."/>
            <person name="Kohler A."/>
            <person name="Sanchez-Garcia M."/>
            <person name="Morin E."/>
            <person name="Andreopoulos B."/>
            <person name="Barry K.W."/>
            <person name="Bonito G."/>
            <person name="Buee M."/>
            <person name="Carver A."/>
            <person name="Chen C."/>
            <person name="Cichocki N."/>
            <person name="Clum A."/>
            <person name="Culley D."/>
            <person name="Crous P.W."/>
            <person name="Fauchery L."/>
            <person name="Girlanda M."/>
            <person name="Hayes R.D."/>
            <person name="Keri Z."/>
            <person name="LaButti K."/>
            <person name="Lipzen A."/>
            <person name="Lombard V."/>
            <person name="Magnuson J."/>
            <person name="Maillard F."/>
            <person name="Murat C."/>
            <person name="Nolan M."/>
            <person name="Ohm R.A."/>
            <person name="Pangilinan J."/>
            <person name="Pereira M.F."/>
            <person name="Perotto S."/>
            <person name="Peter M."/>
            <person name="Pfister S."/>
            <person name="Riley R."/>
            <person name="Sitrit Y."/>
            <person name="Stielow J.B."/>
            <person name="Szollosi G."/>
            <person name="Zifcakova L."/>
            <person name="Stursova M."/>
            <person name="Spatafora J.W."/>
            <person name="Tedersoo L."/>
            <person name="Vaario L.M."/>
            <person name="Yamada A."/>
            <person name="Yan M."/>
            <person name="Wang P."/>
            <person name="Xu J."/>
            <person name="Bruns T."/>
            <person name="Baldrian P."/>
            <person name="Vilgalys R."/>
            <person name="Dunand C."/>
            <person name="Henrissat B."/>
            <person name="Grigoriev I.V."/>
            <person name="Hibbett D."/>
            <person name="Nagy L.G."/>
            <person name="Martin F.M."/>
        </authorList>
    </citation>
    <scope>NUCLEOTIDE SEQUENCE</scope>
    <source>
        <strain evidence="5">UP504</strain>
    </source>
</reference>
<name>A0A9P6AC91_9AGAM</name>
<keyword evidence="2" id="KW-0597">Phosphoprotein</keyword>
<dbReference type="PANTHER" id="PTHR10982:SF21">
    <property type="entry name" value="FATTY ACID SYNTHASE SUBUNIT BETA"/>
    <property type="match status" value="1"/>
</dbReference>
<keyword evidence="3" id="KW-0808">Transferase</keyword>
<dbReference type="InterPro" id="IPR050830">
    <property type="entry name" value="Fungal_FAS"/>
</dbReference>
<dbReference type="GO" id="GO:0006633">
    <property type="term" value="P:fatty acid biosynthetic process"/>
    <property type="evidence" value="ECO:0007669"/>
    <property type="project" value="InterPro"/>
</dbReference>
<dbReference type="PRINTS" id="PR01483">
    <property type="entry name" value="FASYNTHASE"/>
</dbReference>
<dbReference type="AlphaFoldDB" id="A0A9P6AC91"/>
<organism evidence="5 6">
    <name type="scientific">Hydnum rufescens UP504</name>
    <dbReference type="NCBI Taxonomy" id="1448309"/>
    <lineage>
        <taxon>Eukaryota</taxon>
        <taxon>Fungi</taxon>
        <taxon>Dikarya</taxon>
        <taxon>Basidiomycota</taxon>
        <taxon>Agaricomycotina</taxon>
        <taxon>Agaricomycetes</taxon>
        <taxon>Cantharellales</taxon>
        <taxon>Hydnaceae</taxon>
        <taxon>Hydnum</taxon>
    </lineage>
</organism>
<evidence type="ECO:0000259" key="4">
    <source>
        <dbReference type="SMART" id="SM00827"/>
    </source>
</evidence>
<dbReference type="Proteomes" id="UP000886523">
    <property type="component" value="Unassembled WGS sequence"/>
</dbReference>
<dbReference type="Pfam" id="PF00698">
    <property type="entry name" value="Acyl_transf_1"/>
    <property type="match status" value="1"/>
</dbReference>
<feature type="domain" description="Malonyl-CoA:ACP transacylase (MAT)" evidence="4">
    <location>
        <begin position="16"/>
        <end position="459"/>
    </location>
</feature>
<sequence>MFLWPTEVAQPPTVYVFTGQGSQEPGMGMDLYGSSPMARAVWDSANEHLLAIYGFSIIELVKQNPKQKTIHFSGIKGQAIRQCYIDMTYDTMDKDDLVQPNCVFASHSLGEYSALASITDVLPVLSLVDVMFYHGITMQRAMEHDAHNRSNYVMCAVNPSCISKTFNEVALCEVVEVIAHHSNVLLEIVNYNVEGSQYICAGDLLALQSLTNAAHQKQEADDGYIVLECGFATIPLPGIDVPFHSQYLWAGVMPFQAFLIITILIIKISPKKINSAHLNPDLLISKYIPNLIAKPFEISWEYAQIIYDQTSSPHLDKVLKNWEHDNWTSPEQHQNLAYTILVELLAYQFASPVQWIEMQDLLFSQYHFEQLIELGPGPTLTGMATRTLKAKYKASDDSISRTHIIYCHAKNTKEIYYQFKDEAAAADTDTAADSPATTANTASVPIAAAVVAPALSSGPVASIADEPLKALDTLHIIIAQKLKKKVEEIPLSKSIKDLIGGKSTLQNEILGDLNLEFISAPEKGEELPLDELGSSLSTGDSGALGKHTTGLISHLIGGKTPGGFNLSTIKAYLTKTWGLGPLHSDGVLLFGLTVEPPKHLGSEAKAKTWLDAIVAAYAQQAGISLSSGATSGGGGGGGGAVINSEEFIKFQVEQHEFARCQVELYMRYLDLDPCKGARTVNSEKSNMQALQDKLDAINREHGDTYINGIQPVFEPLKARHFDSSWNWVRQDTLIMWYDILYGRISTVDHEITAWCIAIINRANESLSEYMQYYVDHCDPGCGETYQYRRRVGSSDDCQIKIWFSQCVDRRLCFCLFKWVGSLQWLITLCKICMCLLENGM</sequence>
<dbReference type="Gene3D" id="3.90.25.70">
    <property type="match status" value="1"/>
</dbReference>
<keyword evidence="1" id="KW-0596">Phosphopantetheine</keyword>